<organism evidence="1 2">
    <name type="scientific">Helicocarpus griseus UAMH5409</name>
    <dbReference type="NCBI Taxonomy" id="1447875"/>
    <lineage>
        <taxon>Eukaryota</taxon>
        <taxon>Fungi</taxon>
        <taxon>Dikarya</taxon>
        <taxon>Ascomycota</taxon>
        <taxon>Pezizomycotina</taxon>
        <taxon>Eurotiomycetes</taxon>
        <taxon>Eurotiomycetidae</taxon>
        <taxon>Onygenales</taxon>
        <taxon>Ajellomycetaceae</taxon>
        <taxon>Helicocarpus</taxon>
    </lineage>
</organism>
<protein>
    <submittedName>
        <fullName evidence="1">Uncharacterized protein</fullName>
    </submittedName>
</protein>
<comment type="caution">
    <text evidence="1">The sequence shown here is derived from an EMBL/GenBank/DDBJ whole genome shotgun (WGS) entry which is preliminary data.</text>
</comment>
<dbReference type="OrthoDB" id="4186274at2759"/>
<dbReference type="EMBL" id="PDNB01000311">
    <property type="protein sequence ID" value="PGG95807.1"/>
    <property type="molecule type" value="Genomic_DNA"/>
</dbReference>
<keyword evidence="2" id="KW-1185">Reference proteome</keyword>
<dbReference type="Proteomes" id="UP000223968">
    <property type="component" value="Unassembled WGS sequence"/>
</dbReference>
<evidence type="ECO:0000313" key="1">
    <source>
        <dbReference type="EMBL" id="PGG95807.1"/>
    </source>
</evidence>
<sequence length="183" mass="21488">MLVRNSTAIESEMTAKNAGLVIASPSGEKEIKTPFKVTFKTHQRRFRKEDKAKIRRLKELKRKQRGGPTMNDMRDELEYRFYELEYSMQIPFLESLRLSLPAACDHYEWVKMEVAWVHFDHLPAKAVRDLFRFLRDKDLLNSKPGAADERTKESIRKRNAETRRRMAKLKEQVRSGQVDSGCV</sequence>
<evidence type="ECO:0000313" key="2">
    <source>
        <dbReference type="Proteomes" id="UP000223968"/>
    </source>
</evidence>
<accession>A0A2B7WH03</accession>
<name>A0A2B7WH03_9EURO</name>
<reference evidence="1 2" key="1">
    <citation type="submission" date="2017-10" db="EMBL/GenBank/DDBJ databases">
        <title>Comparative genomics in systemic dimorphic fungi from Ajellomycetaceae.</title>
        <authorList>
            <person name="Munoz J.F."/>
            <person name="Mcewen J.G."/>
            <person name="Clay O.K."/>
            <person name="Cuomo C.A."/>
        </authorList>
    </citation>
    <scope>NUCLEOTIDE SEQUENCE [LARGE SCALE GENOMIC DNA]</scope>
    <source>
        <strain evidence="1 2">UAMH5409</strain>
    </source>
</reference>
<dbReference type="AlphaFoldDB" id="A0A2B7WH03"/>
<proteinExistence type="predicted"/>
<gene>
    <name evidence="1" type="ORF">AJ79_09867</name>
</gene>